<evidence type="ECO:0000259" key="1">
    <source>
        <dbReference type="PROSITE" id="PS50404"/>
    </source>
</evidence>
<evidence type="ECO:0000313" key="3">
    <source>
        <dbReference type="EMBL" id="MFC3908486.1"/>
    </source>
</evidence>
<dbReference type="SUPFAM" id="SSF47616">
    <property type="entry name" value="GST C-terminal domain-like"/>
    <property type="match status" value="1"/>
</dbReference>
<dbReference type="InterPro" id="IPR004045">
    <property type="entry name" value="Glutathione_S-Trfase_N"/>
</dbReference>
<dbReference type="InterPro" id="IPR036282">
    <property type="entry name" value="Glutathione-S-Trfase_C_sf"/>
</dbReference>
<dbReference type="SFLD" id="SFLDG01150">
    <property type="entry name" value="Main.1:_Beta-like"/>
    <property type="match status" value="1"/>
</dbReference>
<dbReference type="InterPro" id="IPR040079">
    <property type="entry name" value="Glutathione_S-Trfase"/>
</dbReference>
<dbReference type="PROSITE" id="PS50405">
    <property type="entry name" value="GST_CTER"/>
    <property type="match status" value="1"/>
</dbReference>
<sequence>MKLYYSKGACSLVVRIILNELSLKADYEAVDLKDKKTAAGINFLTVNAKGAVPTLELDNGEILTENAVIMQYLADSNKATNLLPAIGDFNRYRVLEWVNYITTELHKGFSPLFNPNLDQEIKKTIFIPQLQKKFSYVNDCLQRSTYLMGDNFTLPDAYLFVMLRWAHALGLDLKACNHLTDYYNGLRKRASVEQSLQQEKE</sequence>
<dbReference type="Pfam" id="PF00043">
    <property type="entry name" value="GST_C"/>
    <property type="match status" value="1"/>
</dbReference>
<dbReference type="InterPro" id="IPR010987">
    <property type="entry name" value="Glutathione-S-Trfase_C-like"/>
</dbReference>
<keyword evidence="4" id="KW-1185">Reference proteome</keyword>
<reference evidence="4" key="1">
    <citation type="journal article" date="2019" name="Int. J. Syst. Evol. Microbiol.">
        <title>The Global Catalogue of Microorganisms (GCM) 10K type strain sequencing project: providing services to taxonomists for standard genome sequencing and annotation.</title>
        <authorList>
            <consortium name="The Broad Institute Genomics Platform"/>
            <consortium name="The Broad Institute Genome Sequencing Center for Infectious Disease"/>
            <person name="Wu L."/>
            <person name="Ma J."/>
        </authorList>
    </citation>
    <scope>NUCLEOTIDE SEQUENCE [LARGE SCALE GENOMIC DNA]</scope>
    <source>
        <strain evidence="4">CCUG 59858</strain>
    </source>
</reference>
<dbReference type="SFLD" id="SFLDS00019">
    <property type="entry name" value="Glutathione_Transferase_(cytos"/>
    <property type="match status" value="1"/>
</dbReference>
<dbReference type="PANTHER" id="PTHR44051:SF8">
    <property type="entry name" value="GLUTATHIONE S-TRANSFERASE GSTA"/>
    <property type="match status" value="1"/>
</dbReference>
<protein>
    <submittedName>
        <fullName evidence="3">Glutathione transferase GstA</fullName>
        <ecNumber evidence="3">2.5.1.18</ecNumber>
    </submittedName>
</protein>
<dbReference type="Proteomes" id="UP001595758">
    <property type="component" value="Unassembled WGS sequence"/>
</dbReference>
<dbReference type="NCBIfam" id="NF007831">
    <property type="entry name" value="PRK10542.1"/>
    <property type="match status" value="1"/>
</dbReference>
<dbReference type="EC" id="2.5.1.18" evidence="3"/>
<dbReference type="InterPro" id="IPR004046">
    <property type="entry name" value="GST_C"/>
</dbReference>
<dbReference type="PANTHER" id="PTHR44051">
    <property type="entry name" value="GLUTATHIONE S-TRANSFERASE-RELATED"/>
    <property type="match status" value="1"/>
</dbReference>
<dbReference type="CDD" id="cd03057">
    <property type="entry name" value="GST_N_Beta"/>
    <property type="match status" value="1"/>
</dbReference>
<proteinExistence type="predicted"/>
<gene>
    <name evidence="3" type="primary">gstA</name>
    <name evidence="3" type="ORF">ACFORL_05285</name>
</gene>
<feature type="domain" description="GST N-terminal" evidence="1">
    <location>
        <begin position="1"/>
        <end position="81"/>
    </location>
</feature>
<dbReference type="CDD" id="cd03188">
    <property type="entry name" value="GST_C_Beta"/>
    <property type="match status" value="1"/>
</dbReference>
<evidence type="ECO:0000259" key="2">
    <source>
        <dbReference type="PROSITE" id="PS50405"/>
    </source>
</evidence>
<dbReference type="GO" id="GO:0004364">
    <property type="term" value="F:glutathione transferase activity"/>
    <property type="evidence" value="ECO:0007669"/>
    <property type="project" value="UniProtKB-EC"/>
</dbReference>
<dbReference type="SFLD" id="SFLDG00358">
    <property type="entry name" value="Main_(cytGST)"/>
    <property type="match status" value="1"/>
</dbReference>
<comment type="caution">
    <text evidence="3">The sequence shown here is derived from an EMBL/GenBank/DDBJ whole genome shotgun (WGS) entry which is preliminary data.</text>
</comment>
<evidence type="ECO:0000313" key="4">
    <source>
        <dbReference type="Proteomes" id="UP001595758"/>
    </source>
</evidence>
<dbReference type="EMBL" id="JBHSAB010000005">
    <property type="protein sequence ID" value="MFC3908486.1"/>
    <property type="molecule type" value="Genomic_DNA"/>
</dbReference>
<dbReference type="InterPro" id="IPR036249">
    <property type="entry name" value="Thioredoxin-like_sf"/>
</dbReference>
<dbReference type="Gene3D" id="1.20.1050.10">
    <property type="match status" value="1"/>
</dbReference>
<keyword evidence="3" id="KW-0808">Transferase</keyword>
<organism evidence="3 4">
    <name type="scientific">Legionella dresdenensis</name>
    <dbReference type="NCBI Taxonomy" id="450200"/>
    <lineage>
        <taxon>Bacteria</taxon>
        <taxon>Pseudomonadati</taxon>
        <taxon>Pseudomonadota</taxon>
        <taxon>Gammaproteobacteria</taxon>
        <taxon>Legionellales</taxon>
        <taxon>Legionellaceae</taxon>
        <taxon>Legionella</taxon>
    </lineage>
</organism>
<name>A0ABV8CEA8_9GAMM</name>
<dbReference type="SUPFAM" id="SSF52833">
    <property type="entry name" value="Thioredoxin-like"/>
    <property type="match status" value="1"/>
</dbReference>
<dbReference type="RefSeq" id="WP_382341812.1">
    <property type="nucleotide sequence ID" value="NZ_JBHSAB010000005.1"/>
</dbReference>
<dbReference type="PROSITE" id="PS50404">
    <property type="entry name" value="GST_NTER"/>
    <property type="match status" value="1"/>
</dbReference>
<dbReference type="Gene3D" id="3.40.30.10">
    <property type="entry name" value="Glutaredoxin"/>
    <property type="match status" value="1"/>
</dbReference>
<accession>A0ABV8CEA8</accession>
<feature type="domain" description="GST C-terminal" evidence="2">
    <location>
        <begin position="87"/>
        <end position="201"/>
    </location>
</feature>
<dbReference type="Pfam" id="PF13409">
    <property type="entry name" value="GST_N_2"/>
    <property type="match status" value="1"/>
</dbReference>